<dbReference type="EMBL" id="JABANE010000034">
    <property type="protein sequence ID" value="NME69079.1"/>
    <property type="molecule type" value="Genomic_DNA"/>
</dbReference>
<proteinExistence type="predicted"/>
<name>A0A7X9RUS0_9BACT</name>
<sequence length="361" mass="39387">MKNNYKFQLIFAFIAILFTSCIEDKETTPYVPGSEGVHVGNNGSLNKPEDSSITAYTISGNDTTESQLAYQSINGEHYNGAMEGFNSNGQVTVITTANKNQVIACDTKTLQRKFVVTDSVENPRYTAFDGNLAYVTVWGEIQPDYSYIRSKVLVINLTTGELENWFSVGNKPEGIVVKNGKIYVAASNTTNVEVYNASDLTAAPELINIDAAPQHFALDKDNNLWVSATGSYSFNVEDKNKGIVKLNTSNNTTSDFINYTGMGMEGHINASADGAKVYAIGGEAWQDTSEAVEINLSSKNIEVIAQEKGFKAAAQNPSTKDIFVSVTPSYTEPGYVNVYSETGEFKSKLEAGVNPTHFIFY</sequence>
<evidence type="ECO:0000313" key="2">
    <source>
        <dbReference type="Proteomes" id="UP000576082"/>
    </source>
</evidence>
<protein>
    <recommendedName>
        <fullName evidence="3">YncE family protein</fullName>
    </recommendedName>
</protein>
<dbReference type="Gene3D" id="2.130.10.10">
    <property type="entry name" value="YVTN repeat-like/Quinoprotein amine dehydrogenase"/>
    <property type="match status" value="1"/>
</dbReference>
<accession>A0A7X9RUS0</accession>
<dbReference type="InterPro" id="IPR011044">
    <property type="entry name" value="Quino_amine_DH_bsu"/>
</dbReference>
<comment type="caution">
    <text evidence="1">The sequence shown here is derived from an EMBL/GenBank/DDBJ whole genome shotgun (WGS) entry which is preliminary data.</text>
</comment>
<dbReference type="Proteomes" id="UP000576082">
    <property type="component" value="Unassembled WGS sequence"/>
</dbReference>
<dbReference type="InterPro" id="IPR015943">
    <property type="entry name" value="WD40/YVTN_repeat-like_dom_sf"/>
</dbReference>
<keyword evidence="2" id="KW-1185">Reference proteome</keyword>
<gene>
    <name evidence="1" type="ORF">HHU12_13980</name>
</gene>
<dbReference type="AlphaFoldDB" id="A0A7X9RUS0"/>
<evidence type="ECO:0000313" key="1">
    <source>
        <dbReference type="EMBL" id="NME69079.1"/>
    </source>
</evidence>
<dbReference type="RefSeq" id="WP_169657364.1">
    <property type="nucleotide sequence ID" value="NZ_JABANE010000034.1"/>
</dbReference>
<organism evidence="1 2">
    <name type="scientific">Flammeovirga aprica JL-4</name>
    <dbReference type="NCBI Taxonomy" id="694437"/>
    <lineage>
        <taxon>Bacteria</taxon>
        <taxon>Pseudomonadati</taxon>
        <taxon>Bacteroidota</taxon>
        <taxon>Cytophagia</taxon>
        <taxon>Cytophagales</taxon>
        <taxon>Flammeovirgaceae</taxon>
        <taxon>Flammeovirga</taxon>
    </lineage>
</organism>
<evidence type="ECO:0008006" key="3">
    <source>
        <dbReference type="Google" id="ProtNLM"/>
    </source>
</evidence>
<dbReference type="PROSITE" id="PS51257">
    <property type="entry name" value="PROKAR_LIPOPROTEIN"/>
    <property type="match status" value="1"/>
</dbReference>
<dbReference type="SUPFAM" id="SSF50969">
    <property type="entry name" value="YVTN repeat-like/Quinoprotein amine dehydrogenase"/>
    <property type="match status" value="1"/>
</dbReference>
<reference evidence="1 2" key="1">
    <citation type="submission" date="2020-04" db="EMBL/GenBank/DDBJ databases">
        <title>Flammeovirga sp. SR4, a novel species isolated from seawater.</title>
        <authorList>
            <person name="Wang X."/>
        </authorList>
    </citation>
    <scope>NUCLEOTIDE SEQUENCE [LARGE SCALE GENOMIC DNA]</scope>
    <source>
        <strain evidence="1 2">ATCC 23126</strain>
    </source>
</reference>